<proteinExistence type="predicted"/>
<reference evidence="1" key="1">
    <citation type="journal article" date="2015" name="Nature">
        <title>Complex archaea that bridge the gap between prokaryotes and eukaryotes.</title>
        <authorList>
            <person name="Spang A."/>
            <person name="Saw J.H."/>
            <person name="Jorgensen S.L."/>
            <person name="Zaremba-Niedzwiedzka K."/>
            <person name="Martijn J."/>
            <person name="Lind A.E."/>
            <person name="van Eijk R."/>
            <person name="Schleper C."/>
            <person name="Guy L."/>
            <person name="Ettema T.J."/>
        </authorList>
    </citation>
    <scope>NUCLEOTIDE SEQUENCE</scope>
</reference>
<comment type="caution">
    <text evidence="1">The sequence shown here is derived from an EMBL/GenBank/DDBJ whole genome shotgun (WGS) entry which is preliminary data.</text>
</comment>
<name>A0A0F9DDG2_9ZZZZ</name>
<sequence>MMIQCLKTTFRFEAISEEFTAFMEDRGRPGLALPMRGHAGRTRNYSDYFNASSRLLVEKVFGEDIETFGYSF</sequence>
<evidence type="ECO:0000313" key="1">
    <source>
        <dbReference type="EMBL" id="KKL59748.1"/>
    </source>
</evidence>
<gene>
    <name evidence="1" type="ORF">LCGC14_2212210</name>
</gene>
<accession>A0A0F9DDG2</accession>
<dbReference type="EMBL" id="LAZR01029381">
    <property type="protein sequence ID" value="KKL59748.1"/>
    <property type="molecule type" value="Genomic_DNA"/>
</dbReference>
<protein>
    <submittedName>
        <fullName evidence="1">Uncharacterized protein</fullName>
    </submittedName>
</protein>
<dbReference type="AlphaFoldDB" id="A0A0F9DDG2"/>
<organism evidence="1">
    <name type="scientific">marine sediment metagenome</name>
    <dbReference type="NCBI Taxonomy" id="412755"/>
    <lineage>
        <taxon>unclassified sequences</taxon>
        <taxon>metagenomes</taxon>
        <taxon>ecological metagenomes</taxon>
    </lineage>
</organism>